<dbReference type="SMART" id="SM00558">
    <property type="entry name" value="JmjC"/>
    <property type="match status" value="1"/>
</dbReference>
<keyword evidence="7" id="KW-0175">Coiled coil</keyword>
<feature type="compositionally biased region" description="Acidic residues" evidence="8">
    <location>
        <begin position="127"/>
        <end position="140"/>
    </location>
</feature>
<feature type="non-terminal residue" evidence="12">
    <location>
        <position position="631"/>
    </location>
</feature>
<dbReference type="InterPro" id="IPR013083">
    <property type="entry name" value="Znf_RING/FYVE/PHD"/>
</dbReference>
<proteinExistence type="inferred from homology"/>
<dbReference type="Proteomes" id="UP000245768">
    <property type="component" value="Unassembled WGS sequence"/>
</dbReference>
<dbReference type="InterPro" id="IPR034732">
    <property type="entry name" value="EPHD"/>
</dbReference>
<dbReference type="PANTHER" id="PTHR10694:SF7">
    <property type="entry name" value="[HISTONE H3]-TRIMETHYL-L-LYSINE(9) DEMETHYLASE"/>
    <property type="match status" value="1"/>
</dbReference>
<dbReference type="Gene3D" id="3.30.40.10">
    <property type="entry name" value="Zinc/RING finger domain, C3HC4 (zinc finger)"/>
    <property type="match status" value="1"/>
</dbReference>
<dbReference type="Pfam" id="PF02375">
    <property type="entry name" value="JmjN"/>
    <property type="match status" value="1"/>
</dbReference>
<dbReference type="SUPFAM" id="SSF51197">
    <property type="entry name" value="Clavaminate synthase-like"/>
    <property type="match status" value="1"/>
</dbReference>
<name>A0A316YK66_9BASI</name>
<sequence>MDDFRDFYSFCERIDHWGMRSGIVKVVPPAEWTGKLPKLDEGEVKRLRAVRIKNSISQMFSKAGGGAFHQKNIVHPAKVVNAKQWADLCASKEQRGPDMERMKGNARAEAKARKQELRMGHFAVPTDDNDDDDDDGEQKEEDGVRTRSGGTPSRETAKHGQKAEGKVKMADRTTEAEWNAFDYENGWCHEAGPKATADDWKDEEVCRAIEKEYWSGLIWGKPPMYGADLEGTLFTDETKDWNVGHLDNVLTRLKLKHRLKGVTTPYLYFGMWRATFAWHVEDVDLYSINYIHFGAPKQWYSIRQSDRQRFELAMAGAFPGDSSRCRHFMRHKSYLASPSFLASNNIKPLRLVQHAGEFVITYPYGYHSGYNLGFNCAESLNFALESWIPIGRRAGHCLCDPDAVHMDIDALLEESAELEEMERRREERQRGQVEHEARLEDNCVFCPYNLDDDLVPLRADAKARYAHRFCTNFMPECWVGEDDDDDRGPGEVVMGFDSINKARWSLKCQLCATPQLAKKGAKVQCTYSKCSRTTHAACALKDTSGWLLDVVGDRAADRLEGKTTGTDEIEEDDEEPTRMVVLCKQHNPEQKQREAVRKALVLKACVTRLKEGQNVRVRTSRGVWMTVLVEV</sequence>
<evidence type="ECO:0000259" key="9">
    <source>
        <dbReference type="PROSITE" id="PS51183"/>
    </source>
</evidence>
<dbReference type="PROSITE" id="PS51183">
    <property type="entry name" value="JMJN"/>
    <property type="match status" value="1"/>
</dbReference>
<dbReference type="GO" id="GO:0051864">
    <property type="term" value="F:histone H3K36 demethylase activity"/>
    <property type="evidence" value="ECO:0007669"/>
    <property type="project" value="TreeGrafter"/>
</dbReference>
<evidence type="ECO:0000256" key="7">
    <source>
        <dbReference type="SAM" id="Coils"/>
    </source>
</evidence>
<dbReference type="InterPro" id="IPR003347">
    <property type="entry name" value="JmjC_dom"/>
</dbReference>
<dbReference type="Gene3D" id="2.60.120.650">
    <property type="entry name" value="Cupin"/>
    <property type="match status" value="1"/>
</dbReference>
<feature type="domain" description="PHD-type" evidence="11">
    <location>
        <begin position="440"/>
        <end position="587"/>
    </location>
</feature>
<evidence type="ECO:0000256" key="3">
    <source>
        <dbReference type="ARBA" id="ARBA00022723"/>
    </source>
</evidence>
<dbReference type="PANTHER" id="PTHR10694">
    <property type="entry name" value="LYSINE-SPECIFIC DEMETHYLASE"/>
    <property type="match status" value="1"/>
</dbReference>
<dbReference type="GO" id="GO:0005634">
    <property type="term" value="C:nucleus"/>
    <property type="evidence" value="ECO:0007669"/>
    <property type="project" value="TreeGrafter"/>
</dbReference>
<dbReference type="EC" id="1.14.11.66" evidence="2"/>
<dbReference type="STRING" id="215250.A0A316YK66"/>
<feature type="domain" description="JmjN" evidence="9">
    <location>
        <begin position="1"/>
        <end position="35"/>
    </location>
</feature>
<evidence type="ECO:0000256" key="6">
    <source>
        <dbReference type="ARBA" id="ARBA00049349"/>
    </source>
</evidence>
<dbReference type="CDD" id="cd15571">
    <property type="entry name" value="ePHD"/>
    <property type="match status" value="1"/>
</dbReference>
<feature type="region of interest" description="Disordered" evidence="8">
    <location>
        <begin position="92"/>
        <end position="171"/>
    </location>
</feature>
<accession>A0A316YK66</accession>
<dbReference type="InterPro" id="IPR003349">
    <property type="entry name" value="JmjN"/>
</dbReference>
<dbReference type="EMBL" id="KZ819637">
    <property type="protein sequence ID" value="PWN89466.1"/>
    <property type="molecule type" value="Genomic_DNA"/>
</dbReference>
<evidence type="ECO:0000259" key="11">
    <source>
        <dbReference type="PROSITE" id="PS51805"/>
    </source>
</evidence>
<dbReference type="GeneID" id="37041213"/>
<keyword evidence="5" id="KW-0862">Zinc</keyword>
<dbReference type="InParanoid" id="A0A316YK66"/>
<feature type="domain" description="JmjC" evidence="10">
    <location>
        <begin position="224"/>
        <end position="399"/>
    </location>
</feature>
<dbReference type="SMART" id="SM00545">
    <property type="entry name" value="JmjN"/>
    <property type="match status" value="1"/>
</dbReference>
<dbReference type="Pfam" id="PF02373">
    <property type="entry name" value="JmjC"/>
    <property type="match status" value="1"/>
</dbReference>
<evidence type="ECO:0000259" key="10">
    <source>
        <dbReference type="PROSITE" id="PS51184"/>
    </source>
</evidence>
<evidence type="ECO:0000313" key="12">
    <source>
        <dbReference type="EMBL" id="PWN89466.1"/>
    </source>
</evidence>
<organism evidence="12 13">
    <name type="scientific">Acaromyces ingoldii</name>
    <dbReference type="NCBI Taxonomy" id="215250"/>
    <lineage>
        <taxon>Eukaryota</taxon>
        <taxon>Fungi</taxon>
        <taxon>Dikarya</taxon>
        <taxon>Basidiomycota</taxon>
        <taxon>Ustilaginomycotina</taxon>
        <taxon>Exobasidiomycetes</taxon>
        <taxon>Exobasidiales</taxon>
        <taxon>Cryptobasidiaceae</taxon>
        <taxon>Acaromyces</taxon>
    </lineage>
</organism>
<reference evidence="12 13" key="1">
    <citation type="journal article" date="2018" name="Mol. Biol. Evol.">
        <title>Broad Genomic Sampling Reveals a Smut Pathogenic Ancestry of the Fungal Clade Ustilaginomycotina.</title>
        <authorList>
            <person name="Kijpornyongpan T."/>
            <person name="Mondo S.J."/>
            <person name="Barry K."/>
            <person name="Sandor L."/>
            <person name="Lee J."/>
            <person name="Lipzen A."/>
            <person name="Pangilinan J."/>
            <person name="LaButti K."/>
            <person name="Hainaut M."/>
            <person name="Henrissat B."/>
            <person name="Grigoriev I.V."/>
            <person name="Spatafora J.W."/>
            <person name="Aime M.C."/>
        </authorList>
    </citation>
    <scope>NUCLEOTIDE SEQUENCE [LARGE SCALE GENOMIC DNA]</scope>
    <source>
        <strain evidence="12 13">MCA 4198</strain>
    </source>
</reference>
<evidence type="ECO:0000256" key="1">
    <source>
        <dbReference type="ARBA" id="ARBA00009711"/>
    </source>
</evidence>
<keyword evidence="13" id="KW-1185">Reference proteome</keyword>
<protein>
    <recommendedName>
        <fullName evidence="2">[histone H3]-trimethyl-L-lysine(9) demethylase</fullName>
        <ecNumber evidence="2">1.14.11.66</ecNumber>
    </recommendedName>
</protein>
<comment type="similarity">
    <text evidence="1">Belongs to the JHDM3 histone demethylase family.</text>
</comment>
<dbReference type="GO" id="GO:0008270">
    <property type="term" value="F:zinc ion binding"/>
    <property type="evidence" value="ECO:0007669"/>
    <property type="project" value="UniProtKB-KW"/>
</dbReference>
<evidence type="ECO:0000256" key="8">
    <source>
        <dbReference type="SAM" id="MobiDB-lite"/>
    </source>
</evidence>
<dbReference type="PROSITE" id="PS51184">
    <property type="entry name" value="JMJC"/>
    <property type="match status" value="1"/>
</dbReference>
<dbReference type="PROSITE" id="PS51805">
    <property type="entry name" value="EPHD"/>
    <property type="match status" value="1"/>
</dbReference>
<dbReference type="RefSeq" id="XP_025376664.1">
    <property type="nucleotide sequence ID" value="XM_025519297.1"/>
</dbReference>
<keyword evidence="4" id="KW-0863">Zinc-finger</keyword>
<evidence type="ECO:0000313" key="13">
    <source>
        <dbReference type="Proteomes" id="UP000245768"/>
    </source>
</evidence>
<feature type="compositionally biased region" description="Basic and acidic residues" evidence="8">
    <location>
        <begin position="155"/>
        <end position="171"/>
    </location>
</feature>
<gene>
    <name evidence="12" type="ORF">FA10DRAFT_242964</name>
</gene>
<comment type="catalytic activity">
    <reaction evidence="6">
        <text>N(6),N(6),N(6)-trimethyl-L-lysyl(9)-[histone H3] + 2 2-oxoglutarate + 2 O2 = N(6)-methyl-L-lysyl(9)-[histone H3] + 2 formaldehyde + 2 succinate + 2 CO2</text>
        <dbReference type="Rhea" id="RHEA:60200"/>
        <dbReference type="Rhea" id="RHEA-COMP:15538"/>
        <dbReference type="Rhea" id="RHEA-COMP:15542"/>
        <dbReference type="ChEBI" id="CHEBI:15379"/>
        <dbReference type="ChEBI" id="CHEBI:16526"/>
        <dbReference type="ChEBI" id="CHEBI:16810"/>
        <dbReference type="ChEBI" id="CHEBI:16842"/>
        <dbReference type="ChEBI" id="CHEBI:30031"/>
        <dbReference type="ChEBI" id="CHEBI:61929"/>
        <dbReference type="ChEBI" id="CHEBI:61961"/>
        <dbReference type="EC" id="1.14.11.66"/>
    </reaction>
</comment>
<feature type="compositionally biased region" description="Basic and acidic residues" evidence="8">
    <location>
        <begin position="92"/>
        <end position="119"/>
    </location>
</feature>
<dbReference type="AlphaFoldDB" id="A0A316YK66"/>
<evidence type="ECO:0000256" key="4">
    <source>
        <dbReference type="ARBA" id="ARBA00022771"/>
    </source>
</evidence>
<keyword evidence="3" id="KW-0479">Metal-binding</keyword>
<dbReference type="Pfam" id="PF13832">
    <property type="entry name" value="zf-HC5HC2H_2"/>
    <property type="match status" value="1"/>
</dbReference>
<dbReference type="GO" id="GO:0000785">
    <property type="term" value="C:chromatin"/>
    <property type="evidence" value="ECO:0007669"/>
    <property type="project" value="TreeGrafter"/>
</dbReference>
<dbReference type="GO" id="GO:0010468">
    <property type="term" value="P:regulation of gene expression"/>
    <property type="evidence" value="ECO:0007669"/>
    <property type="project" value="TreeGrafter"/>
</dbReference>
<dbReference type="GO" id="GO:0140684">
    <property type="term" value="F:histone H3K9me2/H3K9me3 demethylase activity"/>
    <property type="evidence" value="ECO:0007669"/>
    <property type="project" value="UniProtKB-EC"/>
</dbReference>
<evidence type="ECO:0000256" key="5">
    <source>
        <dbReference type="ARBA" id="ARBA00022833"/>
    </source>
</evidence>
<dbReference type="OrthoDB" id="9547406at2759"/>
<evidence type="ECO:0000256" key="2">
    <source>
        <dbReference type="ARBA" id="ARBA00012900"/>
    </source>
</evidence>
<feature type="coiled-coil region" evidence="7">
    <location>
        <begin position="408"/>
        <end position="436"/>
    </location>
</feature>